<organism evidence="2">
    <name type="scientific">Salmonella diarizonae</name>
    <dbReference type="NCBI Taxonomy" id="59204"/>
    <lineage>
        <taxon>Bacteria</taxon>
        <taxon>Pseudomonadati</taxon>
        <taxon>Pseudomonadota</taxon>
        <taxon>Gammaproteobacteria</taxon>
        <taxon>Enterobacterales</taxon>
        <taxon>Enterobacteriaceae</taxon>
        <taxon>Salmonella</taxon>
    </lineage>
</organism>
<dbReference type="AlphaFoldDB" id="A0A5Y1YD64"/>
<accession>A0A5Y1YD64</accession>
<keyword evidence="1" id="KW-1133">Transmembrane helix</keyword>
<sequence>MYAYIWTDKIETPTEGNDMLKKTKFYKSIISVIALFSFVNWGLDPNVICKAVSETPGACGYSEHGVVMNAFGSGFAFILTIMATGILALWVNKD</sequence>
<gene>
    <name evidence="2" type="ORF">CTQ69_23140</name>
</gene>
<evidence type="ECO:0000256" key="1">
    <source>
        <dbReference type="SAM" id="Phobius"/>
    </source>
</evidence>
<keyword evidence="1" id="KW-0472">Membrane</keyword>
<feature type="transmembrane region" description="Helical" evidence="1">
    <location>
        <begin position="70"/>
        <end position="91"/>
    </location>
</feature>
<protein>
    <submittedName>
        <fullName evidence="2">Uncharacterized protein</fullName>
    </submittedName>
</protein>
<feature type="transmembrane region" description="Helical" evidence="1">
    <location>
        <begin position="25"/>
        <end position="43"/>
    </location>
</feature>
<dbReference type="EMBL" id="AAIBIC010000038">
    <property type="protein sequence ID" value="ECC3916811.1"/>
    <property type="molecule type" value="Genomic_DNA"/>
</dbReference>
<dbReference type="Proteomes" id="UP000839735">
    <property type="component" value="Unassembled WGS sequence"/>
</dbReference>
<comment type="caution">
    <text evidence="2">The sequence shown here is derived from an EMBL/GenBank/DDBJ whole genome shotgun (WGS) entry which is preliminary data.</text>
</comment>
<evidence type="ECO:0000313" key="2">
    <source>
        <dbReference type="EMBL" id="ECC3916811.1"/>
    </source>
</evidence>
<reference evidence="2" key="1">
    <citation type="submission" date="2018-08" db="EMBL/GenBank/DDBJ databases">
        <authorList>
            <person name="Ashton P.M."/>
            <person name="Dallman T."/>
            <person name="Nair S."/>
            <person name="De Pinna E."/>
            <person name="Peters T."/>
            <person name="Grant K."/>
        </authorList>
    </citation>
    <scope>NUCLEOTIDE SEQUENCE [LARGE SCALE GENOMIC DNA]</scope>
    <source>
        <strain evidence="2">294779</strain>
    </source>
</reference>
<proteinExistence type="predicted"/>
<keyword evidence="1" id="KW-0812">Transmembrane</keyword>
<name>A0A5Y1YD64_SALDZ</name>